<evidence type="ECO:0000313" key="5">
    <source>
        <dbReference type="Proteomes" id="UP000006039"/>
    </source>
</evidence>
<reference evidence="3" key="2">
    <citation type="submission" date="2010-07" db="EMBL/GenBank/DDBJ databases">
        <authorList>
            <consortium name="The Broad Institute Genome Sequencing Platform"/>
            <consortium name="Broad Institute Genome Sequencing Center for Infectious Disease"/>
            <person name="Ma L.-J."/>
            <person name="Dead R."/>
            <person name="Young S."/>
            <person name="Zeng Q."/>
            <person name="Koehrsen M."/>
            <person name="Alvarado L."/>
            <person name="Berlin A."/>
            <person name="Chapman S.B."/>
            <person name="Chen Z."/>
            <person name="Freedman E."/>
            <person name="Gellesch M."/>
            <person name="Goldberg J."/>
            <person name="Griggs A."/>
            <person name="Gujja S."/>
            <person name="Heilman E.R."/>
            <person name="Heiman D."/>
            <person name="Hepburn T."/>
            <person name="Howarth C."/>
            <person name="Jen D."/>
            <person name="Larson L."/>
            <person name="Mehta T."/>
            <person name="Neiman D."/>
            <person name="Pearson M."/>
            <person name="Roberts A."/>
            <person name="Saif S."/>
            <person name="Shea T."/>
            <person name="Shenoy N."/>
            <person name="Sisk P."/>
            <person name="Stolte C."/>
            <person name="Sykes S."/>
            <person name="Walk T."/>
            <person name="White J."/>
            <person name="Yandava C."/>
            <person name="Haas B."/>
            <person name="Nusbaum C."/>
            <person name="Birren B."/>
        </authorList>
    </citation>
    <scope>NUCLEOTIDE SEQUENCE</scope>
    <source>
        <strain evidence="3">R3-111a-1</strain>
    </source>
</reference>
<gene>
    <name evidence="4" type="primary">20351438</name>
    <name evidence="3" type="ORF">GGTG_10980</name>
</gene>
<sequence length="258" mass="27753">MTEQRSKHEQLAKAENDLAKAQAQIREMHARLDDAAPGLKMLEETLAPCTEARSMPPRVNWKLRSPPASFEPPMTSTSELAASSAHTAAPSPIARGRRPGYYRAGIAPGLPAGGTKRRVARRACGMHRSSLREGGAGPPGECVCVCLPSPQGRDHSTAHAATSQPPLRSLGGLDGQAPAGGPWSMDVPVRLPGSYRRRRSLRVWEAEGSRCWRPPRLARPFAVSWSQRLGGWLPSSGGLVSVRPYQQIGTDADSFARG</sequence>
<reference evidence="4" key="4">
    <citation type="journal article" date="2015" name="G3 (Bethesda)">
        <title>Genome sequences of three phytopathogenic species of the Magnaporthaceae family of fungi.</title>
        <authorList>
            <person name="Okagaki L.H."/>
            <person name="Nunes C.C."/>
            <person name="Sailsbery J."/>
            <person name="Clay B."/>
            <person name="Brown D."/>
            <person name="John T."/>
            <person name="Oh Y."/>
            <person name="Young N."/>
            <person name="Fitzgerald M."/>
            <person name="Haas B.J."/>
            <person name="Zeng Q."/>
            <person name="Young S."/>
            <person name="Adiconis X."/>
            <person name="Fan L."/>
            <person name="Levin J.Z."/>
            <person name="Mitchell T.K."/>
            <person name="Okubara P.A."/>
            <person name="Farman M.L."/>
            <person name="Kohn L.M."/>
            <person name="Birren B."/>
            <person name="Ma L.-J."/>
            <person name="Dean R.A."/>
        </authorList>
    </citation>
    <scope>NUCLEOTIDE SEQUENCE</scope>
    <source>
        <strain evidence="4">R3-111a-1</strain>
    </source>
</reference>
<dbReference type="Proteomes" id="UP000006039">
    <property type="component" value="Unassembled WGS sequence"/>
</dbReference>
<dbReference type="RefSeq" id="XP_009227123.1">
    <property type="nucleotide sequence ID" value="XM_009228859.1"/>
</dbReference>
<dbReference type="AlphaFoldDB" id="J3PBV8"/>
<dbReference type="EMBL" id="GL385400">
    <property type="protein sequence ID" value="EJT71726.1"/>
    <property type="molecule type" value="Genomic_DNA"/>
</dbReference>
<organism evidence="3">
    <name type="scientific">Gaeumannomyces tritici (strain R3-111a-1)</name>
    <name type="common">Wheat and barley take-all root rot fungus</name>
    <name type="synonym">Gaeumannomyces graminis var. tritici</name>
    <dbReference type="NCBI Taxonomy" id="644352"/>
    <lineage>
        <taxon>Eukaryota</taxon>
        <taxon>Fungi</taxon>
        <taxon>Dikarya</taxon>
        <taxon>Ascomycota</taxon>
        <taxon>Pezizomycotina</taxon>
        <taxon>Sordariomycetes</taxon>
        <taxon>Sordariomycetidae</taxon>
        <taxon>Magnaporthales</taxon>
        <taxon>Magnaporthaceae</taxon>
        <taxon>Gaeumannomyces</taxon>
    </lineage>
</organism>
<keyword evidence="1" id="KW-0175">Coiled coil</keyword>
<reference evidence="4" key="5">
    <citation type="submission" date="2018-04" db="UniProtKB">
        <authorList>
            <consortium name="EnsemblFungi"/>
        </authorList>
    </citation>
    <scope>IDENTIFICATION</scope>
    <source>
        <strain evidence="4">R3-111a-1</strain>
    </source>
</reference>
<reference evidence="3" key="3">
    <citation type="submission" date="2010-09" db="EMBL/GenBank/DDBJ databases">
        <title>Annotation of Gaeumannomyces graminis var. tritici R3-111a-1.</title>
        <authorList>
            <consortium name="The Broad Institute Genome Sequencing Platform"/>
            <person name="Ma L.-J."/>
            <person name="Dead R."/>
            <person name="Young S.K."/>
            <person name="Zeng Q."/>
            <person name="Gargeya S."/>
            <person name="Fitzgerald M."/>
            <person name="Haas B."/>
            <person name="Abouelleil A."/>
            <person name="Alvarado L."/>
            <person name="Arachchi H.M."/>
            <person name="Berlin A."/>
            <person name="Brown A."/>
            <person name="Chapman S.B."/>
            <person name="Chen Z."/>
            <person name="Dunbar C."/>
            <person name="Freedman E."/>
            <person name="Gearin G."/>
            <person name="Gellesch M."/>
            <person name="Goldberg J."/>
            <person name="Griggs A."/>
            <person name="Gujja S."/>
            <person name="Heiman D."/>
            <person name="Howarth C."/>
            <person name="Larson L."/>
            <person name="Lui A."/>
            <person name="MacDonald P.J.P."/>
            <person name="Mehta T."/>
            <person name="Montmayeur A."/>
            <person name="Murphy C."/>
            <person name="Neiman D."/>
            <person name="Pearson M."/>
            <person name="Priest M."/>
            <person name="Roberts A."/>
            <person name="Saif S."/>
            <person name="Shea T."/>
            <person name="Shenoy N."/>
            <person name="Sisk P."/>
            <person name="Stolte C."/>
            <person name="Sykes S."/>
            <person name="Yandava C."/>
            <person name="Wortman J."/>
            <person name="Nusbaum C."/>
            <person name="Birren B."/>
        </authorList>
    </citation>
    <scope>NUCLEOTIDE SEQUENCE</scope>
    <source>
        <strain evidence="3">R3-111a-1</strain>
    </source>
</reference>
<dbReference type="VEuPathDB" id="FungiDB:GGTG_10980"/>
<feature type="coiled-coil region" evidence="1">
    <location>
        <begin position="4"/>
        <end position="31"/>
    </location>
</feature>
<accession>J3PBV8</accession>
<evidence type="ECO:0000256" key="1">
    <source>
        <dbReference type="SAM" id="Coils"/>
    </source>
</evidence>
<name>J3PBV8_GAET3</name>
<evidence type="ECO:0000313" key="3">
    <source>
        <dbReference type="EMBL" id="EJT71726.1"/>
    </source>
</evidence>
<dbReference type="GeneID" id="20351438"/>
<feature type="region of interest" description="Disordered" evidence="2">
    <location>
        <begin position="153"/>
        <end position="185"/>
    </location>
</feature>
<protein>
    <submittedName>
        <fullName evidence="3 4">Uncharacterized protein</fullName>
    </submittedName>
</protein>
<proteinExistence type="predicted"/>
<evidence type="ECO:0000313" key="4">
    <source>
        <dbReference type="EnsemblFungi" id="EJT71726"/>
    </source>
</evidence>
<dbReference type="EnsemblFungi" id="EJT71726">
    <property type="protein sequence ID" value="EJT71726"/>
    <property type="gene ID" value="GGTG_10980"/>
</dbReference>
<reference evidence="5" key="1">
    <citation type="submission" date="2010-07" db="EMBL/GenBank/DDBJ databases">
        <title>The genome sequence of Gaeumannomyces graminis var. tritici strain R3-111a-1.</title>
        <authorList>
            <consortium name="The Broad Institute Genome Sequencing Platform"/>
            <person name="Ma L.-J."/>
            <person name="Dead R."/>
            <person name="Young S."/>
            <person name="Zeng Q."/>
            <person name="Koehrsen M."/>
            <person name="Alvarado L."/>
            <person name="Berlin A."/>
            <person name="Chapman S.B."/>
            <person name="Chen Z."/>
            <person name="Freedman E."/>
            <person name="Gellesch M."/>
            <person name="Goldberg J."/>
            <person name="Griggs A."/>
            <person name="Gujja S."/>
            <person name="Heilman E.R."/>
            <person name="Heiman D."/>
            <person name="Hepburn T."/>
            <person name="Howarth C."/>
            <person name="Jen D."/>
            <person name="Larson L."/>
            <person name="Mehta T."/>
            <person name="Neiman D."/>
            <person name="Pearson M."/>
            <person name="Roberts A."/>
            <person name="Saif S."/>
            <person name="Shea T."/>
            <person name="Shenoy N."/>
            <person name="Sisk P."/>
            <person name="Stolte C."/>
            <person name="Sykes S."/>
            <person name="Walk T."/>
            <person name="White J."/>
            <person name="Yandava C."/>
            <person name="Haas B."/>
            <person name="Nusbaum C."/>
            <person name="Birren B."/>
        </authorList>
    </citation>
    <scope>NUCLEOTIDE SEQUENCE [LARGE SCALE GENOMIC DNA]</scope>
    <source>
        <strain evidence="5">R3-111a-1</strain>
    </source>
</reference>
<evidence type="ECO:0000256" key="2">
    <source>
        <dbReference type="SAM" id="MobiDB-lite"/>
    </source>
</evidence>
<dbReference type="HOGENOM" id="CLU_1077862_0_0_1"/>
<keyword evidence="5" id="KW-1185">Reference proteome</keyword>